<proteinExistence type="predicted"/>
<sequence length="266" mass="28954">MNKYLPLILIALIAAVVILTKSSFNDTISGGPITKTEYPMKLPPLSSPTKIPLNIPPPGDIPLAKPVVREETGFANIYPTGSGYSMSKKDSNSFYPTKPGPLLTNYSIPSAYAESNLANRGDSGNGRIIRIKNTGNQTNFKPTDEAEPLVYSAAYQNSEVQNGLALINGTIGIPYGDNYKPEDNLKLESSPGQMSPVDNCEITYPNTVKYKNLCITEGDIPYGKVVDNKVNPRLVSRWESYTGDYNRQAALNPIDGTLYPTLNVLS</sequence>
<protein>
    <submittedName>
        <fullName evidence="1">Uncharacterized protein</fullName>
    </submittedName>
</protein>
<organism evidence="1">
    <name type="scientific">viral metagenome</name>
    <dbReference type="NCBI Taxonomy" id="1070528"/>
    <lineage>
        <taxon>unclassified sequences</taxon>
        <taxon>metagenomes</taxon>
        <taxon>organismal metagenomes</taxon>
    </lineage>
</organism>
<dbReference type="EMBL" id="MN740136">
    <property type="protein sequence ID" value="QHT89164.1"/>
    <property type="molecule type" value="Genomic_DNA"/>
</dbReference>
<dbReference type="AlphaFoldDB" id="A0A6C0I8A0"/>
<evidence type="ECO:0000313" key="1">
    <source>
        <dbReference type="EMBL" id="QHT89164.1"/>
    </source>
</evidence>
<name>A0A6C0I8A0_9ZZZZ</name>
<accession>A0A6C0I8A0</accession>
<reference evidence="1" key="1">
    <citation type="journal article" date="2020" name="Nature">
        <title>Giant virus diversity and host interactions through global metagenomics.</title>
        <authorList>
            <person name="Schulz F."/>
            <person name="Roux S."/>
            <person name="Paez-Espino D."/>
            <person name="Jungbluth S."/>
            <person name="Walsh D.A."/>
            <person name="Denef V.J."/>
            <person name="McMahon K.D."/>
            <person name="Konstantinidis K.T."/>
            <person name="Eloe-Fadrosh E.A."/>
            <person name="Kyrpides N.C."/>
            <person name="Woyke T."/>
        </authorList>
    </citation>
    <scope>NUCLEOTIDE SEQUENCE</scope>
    <source>
        <strain evidence="1">GVMAG-M-3300023184-53</strain>
    </source>
</reference>